<dbReference type="Gene3D" id="3.40.395.10">
    <property type="entry name" value="Adenoviral Proteinase, Chain A"/>
    <property type="match status" value="1"/>
</dbReference>
<evidence type="ECO:0000259" key="1">
    <source>
        <dbReference type="Pfam" id="PF13952"/>
    </source>
</evidence>
<reference evidence="4" key="1">
    <citation type="journal article" date="2007" name="PLoS ONE">
        <title>The first genome sequence of an elite grapevine cultivar (Pinot noir Vitis vinifera L.): coping with a highly heterozygous genome.</title>
        <authorList>
            <person name="Velasco R."/>
            <person name="Zharkikh A."/>
            <person name="Troggio M."/>
            <person name="Cartwright D.A."/>
            <person name="Cestaro A."/>
            <person name="Pruss D."/>
            <person name="Pindo M."/>
            <person name="FitzGerald L.M."/>
            <person name="Vezzulli S."/>
            <person name="Reid J."/>
            <person name="Malacarne G."/>
            <person name="Iliev D."/>
            <person name="Coppola G."/>
            <person name="Wardell B."/>
            <person name="Micheletti D."/>
            <person name="Macalma T."/>
            <person name="Facci M."/>
            <person name="Mitchell J.T."/>
            <person name="Perazzolli M."/>
            <person name="Eldredge G."/>
            <person name="Gatto P."/>
            <person name="Oyzerski R."/>
            <person name="Moretto M."/>
            <person name="Gutin N."/>
            <person name="Stefanini M."/>
            <person name="Chen Y."/>
            <person name="Segala C."/>
            <person name="Davenport C."/>
            <person name="Dematte L."/>
            <person name="Mraz A."/>
            <person name="Battilana J."/>
            <person name="Stormo K."/>
            <person name="Costa F."/>
            <person name="Tao Q."/>
            <person name="Si-Ammour A."/>
            <person name="Harkins T."/>
            <person name="Lackey A."/>
            <person name="Perbost C."/>
            <person name="Taillon B."/>
            <person name="Stella A."/>
            <person name="Solovyev V."/>
            <person name="Fawcett J.A."/>
            <person name="Sterck L."/>
            <person name="Vandepoele K."/>
            <person name="Grando S.M."/>
            <person name="Toppo S."/>
            <person name="Moser C."/>
            <person name="Lanchbury J."/>
            <person name="Bogden R."/>
            <person name="Skolnick M."/>
            <person name="Sgaramella V."/>
            <person name="Bhatnagar S.K."/>
            <person name="Fontana P."/>
            <person name="Gutin A."/>
            <person name="Van de Peer Y."/>
            <person name="Salamini F."/>
            <person name="Viola R."/>
        </authorList>
    </citation>
    <scope>NUCLEOTIDE SEQUENCE</scope>
</reference>
<dbReference type="InterPro" id="IPR025312">
    <property type="entry name" value="DUF4216"/>
</dbReference>
<feature type="domain" description="Transposase-associated" evidence="3">
    <location>
        <begin position="3"/>
        <end position="75"/>
    </location>
</feature>
<accession>A5AS16</accession>
<protein>
    <recommendedName>
        <fullName evidence="5">Ubiquitin-like protease family profile domain-containing protein</fullName>
    </recommendedName>
</protein>
<dbReference type="ExpressionAtlas" id="A5AS16">
    <property type="expression patterns" value="baseline and differential"/>
</dbReference>
<evidence type="ECO:0000313" key="4">
    <source>
        <dbReference type="EMBL" id="CAN64843.1"/>
    </source>
</evidence>
<dbReference type="InterPro" id="IPR029480">
    <property type="entry name" value="Transpos_assoc"/>
</dbReference>
<evidence type="ECO:0008006" key="5">
    <source>
        <dbReference type="Google" id="ProtNLM"/>
    </source>
</evidence>
<organism evidence="4">
    <name type="scientific">Vitis vinifera</name>
    <name type="common">Grape</name>
    <dbReference type="NCBI Taxonomy" id="29760"/>
    <lineage>
        <taxon>Eukaryota</taxon>
        <taxon>Viridiplantae</taxon>
        <taxon>Streptophyta</taxon>
        <taxon>Embryophyta</taxon>
        <taxon>Tracheophyta</taxon>
        <taxon>Spermatophyta</taxon>
        <taxon>Magnoliopsida</taxon>
        <taxon>eudicotyledons</taxon>
        <taxon>Gunneridae</taxon>
        <taxon>Pentapetalae</taxon>
        <taxon>rosids</taxon>
        <taxon>Vitales</taxon>
        <taxon>Vitaceae</taxon>
        <taxon>Viteae</taxon>
        <taxon>Vitis</taxon>
    </lineage>
</organism>
<dbReference type="PANTHER" id="PTHR48258:SF8">
    <property type="entry name" value="DUF4216 DOMAIN-CONTAINING PROTEIN"/>
    <property type="match status" value="1"/>
</dbReference>
<sequence>MDRTWISKDKRSKEYEDGVERFTTFAIQNSANKNFIKCPCLQCGNMIFHTHQKIREHMFFHGIDQSYHTWYWHGEVALSGPPTIRAEHYDKVKNDDVHSTIEMVQAAQEDCPRQPGNDIDIYLAPLIEDLKTLWEVGVQAYDAHQQEFFTLRVVLLWAISNFPTKVVDVSTLDELQNEVVVTLCLFEKYFPPSFFDIMVHLMVHLTVHLVREVRLCGPVYLRWMYPFERFMKVLKGYVRNQNRPEGCIVECYIAEEGIEFYMEYLSNVEVAIANEEPVSETLKWIAHGPSHYVFKYHGYVINSMFRIPIFKCDWVDNKNGIRVDDLGFTLVDFSKMAHKSNPFILASQAKEVFYVQDELHPRWSVVLSNPQQEFLERDEGDDLMDNSIEHHLIISSLPQVESFNAMDDSDAICMRGMDLEQGEKPPTKRRCRGITRKSMIIKNRNRGVKLLIKYNPDGIYVGQAFVHLTSFLGVLAHTMASFTLDSKSMRNCMLTMGKCFRSFKNMLTVKYVIPFKDQSEVLKKPPMEYIFIEDEDWTIFVNDRLFKRFQMVATGYNRNHNDRSILWKKTMENENDGTYDEVVILVVEKIDKMLKESRESGRIFSGNNDIRTKALGTLEYSGRVWAKGKHYTPSVEQPKRQVDDHVKIVKKTNKVRKCQLAIGTKENVVLASIIILEYSVNFLVVVDASYEPNAPLPVPIPNQITTIGETLRYQDSKKFKKQRNEETRLSSKDENLVDIKNFATLVGLLLKEGKMVDAKMVGRFAFVNPTLVSKFGMGEASKESRSKVIANRLMNANHADFIFIPYNPGYHWVLVALETRTMIAYYLDSLQNQPSDDLKEIVNM</sequence>
<dbReference type="PANTHER" id="PTHR48258">
    <property type="entry name" value="DUF4218 DOMAIN-CONTAINING PROTEIN-RELATED"/>
    <property type="match status" value="1"/>
</dbReference>
<dbReference type="Pfam" id="PF13960">
    <property type="entry name" value="DUF4218"/>
    <property type="match status" value="1"/>
</dbReference>
<feature type="domain" description="DUF4218" evidence="2">
    <location>
        <begin position="164"/>
        <end position="271"/>
    </location>
</feature>
<name>A5AS16_VITVI</name>
<gene>
    <name evidence="4" type="ORF">VITISV_001377</name>
</gene>
<dbReference type="SUPFAM" id="SSF54001">
    <property type="entry name" value="Cysteine proteinases"/>
    <property type="match status" value="1"/>
</dbReference>
<dbReference type="Pfam" id="PF13963">
    <property type="entry name" value="Transpos_assoc"/>
    <property type="match status" value="1"/>
</dbReference>
<dbReference type="Pfam" id="PF13952">
    <property type="entry name" value="DUF4216"/>
    <property type="match status" value="1"/>
</dbReference>
<feature type="domain" description="DUF4216" evidence="1">
    <location>
        <begin position="303"/>
        <end position="366"/>
    </location>
</feature>
<evidence type="ECO:0000259" key="3">
    <source>
        <dbReference type="Pfam" id="PF13963"/>
    </source>
</evidence>
<dbReference type="EMBL" id="AM433451">
    <property type="protein sequence ID" value="CAN64843.1"/>
    <property type="molecule type" value="Genomic_DNA"/>
</dbReference>
<dbReference type="InterPro" id="IPR038765">
    <property type="entry name" value="Papain-like_cys_pep_sf"/>
</dbReference>
<dbReference type="InterPro" id="IPR025452">
    <property type="entry name" value="DUF4218"/>
</dbReference>
<proteinExistence type="predicted"/>
<dbReference type="AlphaFoldDB" id="A5AS16"/>
<evidence type="ECO:0000259" key="2">
    <source>
        <dbReference type="Pfam" id="PF13960"/>
    </source>
</evidence>